<dbReference type="RefSeq" id="XP_064662071.1">
    <property type="nucleotide sequence ID" value="XM_064799316.1"/>
</dbReference>
<name>A0AAV9PJ93_9PEZI</name>
<comment type="caution">
    <text evidence="2">The sequence shown here is derived from an EMBL/GenBank/DDBJ whole genome shotgun (WGS) entry which is preliminary data.</text>
</comment>
<feature type="region of interest" description="Disordered" evidence="1">
    <location>
        <begin position="1"/>
        <end position="55"/>
    </location>
</feature>
<sequence>MENHTAESCTWADSTSPASNRTTTSWTSAHTCASASSTPATGHAITAYPPGQPARPQLRLRFSTIPETATYELFRAMCPHEAATGLKLIAPDKYAQLLAEQQQQDRNNNLEPNVKHEDEG</sequence>
<dbReference type="Proteomes" id="UP001337655">
    <property type="component" value="Unassembled WGS sequence"/>
</dbReference>
<feature type="compositionally biased region" description="Low complexity" evidence="1">
    <location>
        <begin position="22"/>
        <end position="41"/>
    </location>
</feature>
<dbReference type="GeneID" id="89923404"/>
<organism evidence="2 3">
    <name type="scientific">Saxophila tyrrhenica</name>
    <dbReference type="NCBI Taxonomy" id="1690608"/>
    <lineage>
        <taxon>Eukaryota</taxon>
        <taxon>Fungi</taxon>
        <taxon>Dikarya</taxon>
        <taxon>Ascomycota</taxon>
        <taxon>Pezizomycotina</taxon>
        <taxon>Dothideomycetes</taxon>
        <taxon>Dothideomycetidae</taxon>
        <taxon>Mycosphaerellales</taxon>
        <taxon>Extremaceae</taxon>
        <taxon>Saxophila</taxon>
    </lineage>
</organism>
<dbReference type="AlphaFoldDB" id="A0AAV9PJ93"/>
<accession>A0AAV9PJ93</accession>
<feature type="compositionally biased region" description="Polar residues" evidence="1">
    <location>
        <begin position="1"/>
        <end position="21"/>
    </location>
</feature>
<gene>
    <name evidence="2" type="ORF">LTR77_002057</name>
</gene>
<proteinExistence type="predicted"/>
<dbReference type="EMBL" id="JAVRRT010000003">
    <property type="protein sequence ID" value="KAK5173376.1"/>
    <property type="molecule type" value="Genomic_DNA"/>
</dbReference>
<protein>
    <submittedName>
        <fullName evidence="2">Uncharacterized protein</fullName>
    </submittedName>
</protein>
<evidence type="ECO:0000256" key="1">
    <source>
        <dbReference type="SAM" id="MobiDB-lite"/>
    </source>
</evidence>
<reference evidence="2 3" key="1">
    <citation type="submission" date="2023-08" db="EMBL/GenBank/DDBJ databases">
        <title>Black Yeasts Isolated from many extreme environments.</title>
        <authorList>
            <person name="Coleine C."/>
            <person name="Stajich J.E."/>
            <person name="Selbmann L."/>
        </authorList>
    </citation>
    <scope>NUCLEOTIDE SEQUENCE [LARGE SCALE GENOMIC DNA]</scope>
    <source>
        <strain evidence="2 3">CCFEE 5935</strain>
    </source>
</reference>
<evidence type="ECO:0000313" key="2">
    <source>
        <dbReference type="EMBL" id="KAK5173376.1"/>
    </source>
</evidence>
<keyword evidence="3" id="KW-1185">Reference proteome</keyword>
<evidence type="ECO:0000313" key="3">
    <source>
        <dbReference type="Proteomes" id="UP001337655"/>
    </source>
</evidence>